<proteinExistence type="predicted"/>
<sequence>MAALADEGASLDRTLGRQCSRIPSRQIGGATRFGGRSNVTDVNFGTDAETTLASGVARSFLFDTALWEDGIRLILLPRIEDANILPSFFGLRHATNRSRHQQVAARFNAWSRALCTVILPLERPYSPESEKHRLHLCPFGETSLSGSQDALMLNITVTLPSSVSAPRSSVVTRP</sequence>
<dbReference type="EMBL" id="JARKIF010000057">
    <property type="protein sequence ID" value="KAJ7606504.1"/>
    <property type="molecule type" value="Genomic_DNA"/>
</dbReference>
<keyword evidence="2" id="KW-1185">Reference proteome</keyword>
<comment type="caution">
    <text evidence="1">The sequence shown here is derived from an EMBL/GenBank/DDBJ whole genome shotgun (WGS) entry which is preliminary data.</text>
</comment>
<gene>
    <name evidence="1" type="ORF">FB45DRAFT_1041103</name>
</gene>
<organism evidence="1 2">
    <name type="scientific">Roridomyces roridus</name>
    <dbReference type="NCBI Taxonomy" id="1738132"/>
    <lineage>
        <taxon>Eukaryota</taxon>
        <taxon>Fungi</taxon>
        <taxon>Dikarya</taxon>
        <taxon>Basidiomycota</taxon>
        <taxon>Agaricomycotina</taxon>
        <taxon>Agaricomycetes</taxon>
        <taxon>Agaricomycetidae</taxon>
        <taxon>Agaricales</taxon>
        <taxon>Marasmiineae</taxon>
        <taxon>Mycenaceae</taxon>
        <taxon>Roridomyces</taxon>
    </lineage>
</organism>
<dbReference type="AlphaFoldDB" id="A0AAD7B0N6"/>
<accession>A0AAD7B0N6</accession>
<reference evidence="1" key="1">
    <citation type="submission" date="2023-03" db="EMBL/GenBank/DDBJ databases">
        <title>Massive genome expansion in bonnet fungi (Mycena s.s.) driven by repeated elements and novel gene families across ecological guilds.</title>
        <authorList>
            <consortium name="Lawrence Berkeley National Laboratory"/>
            <person name="Harder C.B."/>
            <person name="Miyauchi S."/>
            <person name="Viragh M."/>
            <person name="Kuo A."/>
            <person name="Thoen E."/>
            <person name="Andreopoulos B."/>
            <person name="Lu D."/>
            <person name="Skrede I."/>
            <person name="Drula E."/>
            <person name="Henrissat B."/>
            <person name="Morin E."/>
            <person name="Kohler A."/>
            <person name="Barry K."/>
            <person name="LaButti K."/>
            <person name="Morin E."/>
            <person name="Salamov A."/>
            <person name="Lipzen A."/>
            <person name="Mereny Z."/>
            <person name="Hegedus B."/>
            <person name="Baldrian P."/>
            <person name="Stursova M."/>
            <person name="Weitz H."/>
            <person name="Taylor A."/>
            <person name="Grigoriev I.V."/>
            <person name="Nagy L.G."/>
            <person name="Martin F."/>
            <person name="Kauserud H."/>
        </authorList>
    </citation>
    <scope>NUCLEOTIDE SEQUENCE</scope>
    <source>
        <strain evidence="1">9284</strain>
    </source>
</reference>
<evidence type="ECO:0000313" key="2">
    <source>
        <dbReference type="Proteomes" id="UP001221142"/>
    </source>
</evidence>
<protein>
    <submittedName>
        <fullName evidence="1">Uncharacterized protein</fullName>
    </submittedName>
</protein>
<evidence type="ECO:0000313" key="1">
    <source>
        <dbReference type="EMBL" id="KAJ7606504.1"/>
    </source>
</evidence>
<name>A0AAD7B0N6_9AGAR</name>
<dbReference type="Proteomes" id="UP001221142">
    <property type="component" value="Unassembled WGS sequence"/>
</dbReference>